<name>A0A8C5DHR4_GOUWI</name>
<feature type="chain" id="PRO_5034388879" evidence="12">
    <location>
        <begin position="29"/>
        <end position="407"/>
    </location>
</feature>
<dbReference type="PROSITE" id="PS50835">
    <property type="entry name" value="IG_LIKE"/>
    <property type="match status" value="3"/>
</dbReference>
<evidence type="ECO:0000256" key="10">
    <source>
        <dbReference type="ARBA" id="ARBA00023180"/>
    </source>
</evidence>
<comment type="subcellular location">
    <subcellularLocation>
        <location evidence="1">Membrane</location>
        <topology evidence="1">Single-pass membrane protein</topology>
    </subcellularLocation>
</comment>
<dbReference type="PANTHER" id="PTHR23277">
    <property type="entry name" value="NECTIN-RELATED"/>
    <property type="match status" value="1"/>
</dbReference>
<evidence type="ECO:0000256" key="8">
    <source>
        <dbReference type="ARBA" id="ARBA00023136"/>
    </source>
</evidence>
<dbReference type="InterPro" id="IPR003599">
    <property type="entry name" value="Ig_sub"/>
</dbReference>
<dbReference type="SMART" id="SM00406">
    <property type="entry name" value="IGv"/>
    <property type="match status" value="1"/>
</dbReference>
<keyword evidence="5" id="KW-0677">Repeat</keyword>
<reference evidence="14" key="1">
    <citation type="submission" date="2025-08" db="UniProtKB">
        <authorList>
            <consortium name="Ensembl"/>
        </authorList>
    </citation>
    <scope>IDENTIFICATION</scope>
</reference>
<keyword evidence="8 11" id="KW-0472">Membrane</keyword>
<dbReference type="InterPro" id="IPR051427">
    <property type="entry name" value="Nectin/Nectin-like"/>
</dbReference>
<dbReference type="InterPro" id="IPR013783">
    <property type="entry name" value="Ig-like_fold"/>
</dbReference>
<evidence type="ECO:0000256" key="1">
    <source>
        <dbReference type="ARBA" id="ARBA00004167"/>
    </source>
</evidence>
<feature type="domain" description="Ig-like" evidence="13">
    <location>
        <begin position="143"/>
        <end position="233"/>
    </location>
</feature>
<dbReference type="InterPro" id="IPR036179">
    <property type="entry name" value="Ig-like_dom_sf"/>
</dbReference>
<feature type="domain" description="Ig-like" evidence="13">
    <location>
        <begin position="27"/>
        <end position="139"/>
    </location>
</feature>
<evidence type="ECO:0000313" key="14">
    <source>
        <dbReference type="Ensembl" id="ENSGWIP00000007150.1"/>
    </source>
</evidence>
<dbReference type="InterPro" id="IPR013162">
    <property type="entry name" value="CD80_C2-set"/>
</dbReference>
<dbReference type="InterPro" id="IPR003598">
    <property type="entry name" value="Ig_sub2"/>
</dbReference>
<dbReference type="Gene3D" id="2.60.40.10">
    <property type="entry name" value="Immunoglobulins"/>
    <property type="match status" value="3"/>
</dbReference>
<evidence type="ECO:0000313" key="15">
    <source>
        <dbReference type="Proteomes" id="UP000694680"/>
    </source>
</evidence>
<gene>
    <name evidence="14" type="primary">LOC114458936</name>
</gene>
<dbReference type="Proteomes" id="UP000694680">
    <property type="component" value="Unassembled WGS sequence"/>
</dbReference>
<keyword evidence="7 11" id="KW-1133">Transmembrane helix</keyword>
<dbReference type="SMART" id="SM00408">
    <property type="entry name" value="IGc2"/>
    <property type="match status" value="2"/>
</dbReference>
<evidence type="ECO:0000256" key="12">
    <source>
        <dbReference type="SAM" id="SignalP"/>
    </source>
</evidence>
<dbReference type="Ensembl" id="ENSGWIT00000007907.1">
    <property type="protein sequence ID" value="ENSGWIP00000007150.1"/>
    <property type="gene ID" value="ENSGWIG00000004170.1"/>
</dbReference>
<dbReference type="Pfam" id="PF08205">
    <property type="entry name" value="C2-set_2"/>
    <property type="match status" value="1"/>
</dbReference>
<keyword evidence="9" id="KW-1015">Disulfide bond</keyword>
<dbReference type="GO" id="GO:0007157">
    <property type="term" value="P:heterophilic cell-cell adhesion via plasma membrane cell adhesion molecules"/>
    <property type="evidence" value="ECO:0007669"/>
    <property type="project" value="TreeGrafter"/>
</dbReference>
<evidence type="ECO:0000256" key="11">
    <source>
        <dbReference type="SAM" id="Phobius"/>
    </source>
</evidence>
<dbReference type="Pfam" id="PF07686">
    <property type="entry name" value="V-set"/>
    <property type="match status" value="1"/>
</dbReference>
<keyword evidence="3 11" id="KW-0812">Transmembrane</keyword>
<evidence type="ECO:0000256" key="9">
    <source>
        <dbReference type="ARBA" id="ARBA00023157"/>
    </source>
</evidence>
<evidence type="ECO:0000256" key="4">
    <source>
        <dbReference type="ARBA" id="ARBA00022729"/>
    </source>
</evidence>
<protein>
    <submittedName>
        <fullName evidence="14">Nectin-4-like</fullName>
    </submittedName>
</protein>
<evidence type="ECO:0000259" key="13">
    <source>
        <dbReference type="PROSITE" id="PS50835"/>
    </source>
</evidence>
<dbReference type="SMART" id="SM00409">
    <property type="entry name" value="IG"/>
    <property type="match status" value="2"/>
</dbReference>
<organism evidence="14 15">
    <name type="scientific">Gouania willdenowi</name>
    <name type="common">Blunt-snouted clingfish</name>
    <name type="synonym">Lepadogaster willdenowi</name>
    <dbReference type="NCBI Taxonomy" id="441366"/>
    <lineage>
        <taxon>Eukaryota</taxon>
        <taxon>Metazoa</taxon>
        <taxon>Chordata</taxon>
        <taxon>Craniata</taxon>
        <taxon>Vertebrata</taxon>
        <taxon>Euteleostomi</taxon>
        <taxon>Actinopterygii</taxon>
        <taxon>Neopterygii</taxon>
        <taxon>Teleostei</taxon>
        <taxon>Neoteleostei</taxon>
        <taxon>Acanthomorphata</taxon>
        <taxon>Ovalentaria</taxon>
        <taxon>Blenniimorphae</taxon>
        <taxon>Blenniiformes</taxon>
        <taxon>Gobiesocoidei</taxon>
        <taxon>Gobiesocidae</taxon>
        <taxon>Gobiesocinae</taxon>
        <taxon>Gouania</taxon>
    </lineage>
</organism>
<dbReference type="InterPro" id="IPR007110">
    <property type="entry name" value="Ig-like_dom"/>
</dbReference>
<accession>A0A8C5DHR4</accession>
<feature type="domain" description="Ig-like" evidence="13">
    <location>
        <begin position="234"/>
        <end position="325"/>
    </location>
</feature>
<dbReference type="PANTHER" id="PTHR23277:SF106">
    <property type="entry name" value="NECTIN-1 ISOFORM X1-RELATED"/>
    <property type="match status" value="1"/>
</dbReference>
<evidence type="ECO:0000256" key="7">
    <source>
        <dbReference type="ARBA" id="ARBA00022989"/>
    </source>
</evidence>
<dbReference type="GO" id="GO:0016020">
    <property type="term" value="C:membrane"/>
    <property type="evidence" value="ECO:0007669"/>
    <property type="project" value="UniProtKB-SubCell"/>
</dbReference>
<evidence type="ECO:0000256" key="6">
    <source>
        <dbReference type="ARBA" id="ARBA00022889"/>
    </source>
</evidence>
<dbReference type="GO" id="GO:0007156">
    <property type="term" value="P:homophilic cell adhesion via plasma membrane adhesion molecules"/>
    <property type="evidence" value="ECO:0007669"/>
    <property type="project" value="TreeGrafter"/>
</dbReference>
<dbReference type="AlphaFoldDB" id="A0A8C5DHR4"/>
<feature type="transmembrane region" description="Helical" evidence="11">
    <location>
        <begin position="330"/>
        <end position="355"/>
    </location>
</feature>
<keyword evidence="10" id="KW-0325">Glycoprotein</keyword>
<proteinExistence type="inferred from homology"/>
<keyword evidence="6" id="KW-0130">Cell adhesion</keyword>
<evidence type="ECO:0000256" key="3">
    <source>
        <dbReference type="ARBA" id="ARBA00022692"/>
    </source>
</evidence>
<comment type="similarity">
    <text evidence="2">Belongs to the nectin family.</text>
</comment>
<dbReference type="SUPFAM" id="SSF48726">
    <property type="entry name" value="Immunoglobulin"/>
    <property type="match status" value="3"/>
</dbReference>
<reference evidence="14" key="2">
    <citation type="submission" date="2025-09" db="UniProtKB">
        <authorList>
            <consortium name="Ensembl"/>
        </authorList>
    </citation>
    <scope>IDENTIFICATION</scope>
</reference>
<feature type="signal peptide" evidence="12">
    <location>
        <begin position="1"/>
        <end position="28"/>
    </location>
</feature>
<keyword evidence="4 12" id="KW-0732">Signal</keyword>
<keyword evidence="15" id="KW-1185">Reference proteome</keyword>
<sequence length="407" mass="45437">MEDICFCFLWIVRCELMFMLLLSGHSEGLQVIGGRVTVVQGATVTLPCQLTDSKETLKQILWQRSTRGRPFRDNFFIILEKNGKYPIELTDDRFRFVGNFTEKNGSLQLSNASLMDEGSYSCIFLLLESGNHKTEVSLNLLVPPVTSLKNESVVLGSEEVLLATCTAAAARPPGEVRWVTGNAKVRVTTNSTRHDNDTTTTKSSLFGVPTRDLDGQLIQCVVSSVALDTDKFQPFFLQLFFSPSNVRIIESSDDSLLCISEARPEPTFKWTRSGLALPLSGVRAEGAQLKFLSRSLDLKGLYHCEVSNLYGRQSAQVFVHVLSVSPLSLVIGWSLFGLLLLLLIVEALTCFRFGFLKRRRTSKGFQLLRAHPKKNQDQQLQKGWTKVKVIFEKKVNGSTESGVEQSE</sequence>
<dbReference type="InterPro" id="IPR013106">
    <property type="entry name" value="Ig_V-set"/>
</dbReference>
<dbReference type="GO" id="GO:0005912">
    <property type="term" value="C:adherens junction"/>
    <property type="evidence" value="ECO:0007669"/>
    <property type="project" value="TreeGrafter"/>
</dbReference>
<evidence type="ECO:0000256" key="5">
    <source>
        <dbReference type="ARBA" id="ARBA00022737"/>
    </source>
</evidence>
<evidence type="ECO:0000256" key="2">
    <source>
        <dbReference type="ARBA" id="ARBA00007810"/>
    </source>
</evidence>